<keyword evidence="3" id="KW-1185">Reference proteome</keyword>
<feature type="region of interest" description="Disordered" evidence="1">
    <location>
        <begin position="25"/>
        <end position="81"/>
    </location>
</feature>
<sequence>MTYEFMSPSFISKAMVAMERWLPAASPTAACSGGKDETDVDRRIAEKEREKKGENRERQGRIGSRISRRKHPITPLQKDLRHTQIEVKLDVGN</sequence>
<evidence type="ECO:0000313" key="3">
    <source>
        <dbReference type="Proteomes" id="UP001567538"/>
    </source>
</evidence>
<evidence type="ECO:0000256" key="1">
    <source>
        <dbReference type="SAM" id="MobiDB-lite"/>
    </source>
</evidence>
<gene>
    <name evidence="2" type="ORF">AAHA92_25013</name>
</gene>
<accession>A0ABD1GCD4</accession>
<proteinExistence type="predicted"/>
<dbReference type="EMBL" id="JBEAFC010000009">
    <property type="protein sequence ID" value="KAL1540701.1"/>
    <property type="molecule type" value="Genomic_DNA"/>
</dbReference>
<protein>
    <submittedName>
        <fullName evidence="2">Uncharacterized protein</fullName>
    </submittedName>
</protein>
<dbReference type="AlphaFoldDB" id="A0ABD1GCD4"/>
<name>A0ABD1GCD4_SALDI</name>
<feature type="compositionally biased region" description="Basic and acidic residues" evidence="1">
    <location>
        <begin position="34"/>
        <end position="60"/>
    </location>
</feature>
<organism evidence="2 3">
    <name type="scientific">Salvia divinorum</name>
    <name type="common">Maria pastora</name>
    <name type="synonym">Diviner's sage</name>
    <dbReference type="NCBI Taxonomy" id="28513"/>
    <lineage>
        <taxon>Eukaryota</taxon>
        <taxon>Viridiplantae</taxon>
        <taxon>Streptophyta</taxon>
        <taxon>Embryophyta</taxon>
        <taxon>Tracheophyta</taxon>
        <taxon>Spermatophyta</taxon>
        <taxon>Magnoliopsida</taxon>
        <taxon>eudicotyledons</taxon>
        <taxon>Gunneridae</taxon>
        <taxon>Pentapetalae</taxon>
        <taxon>asterids</taxon>
        <taxon>lamiids</taxon>
        <taxon>Lamiales</taxon>
        <taxon>Lamiaceae</taxon>
        <taxon>Nepetoideae</taxon>
        <taxon>Mentheae</taxon>
        <taxon>Salviinae</taxon>
        <taxon>Salvia</taxon>
        <taxon>Salvia subgen. Calosphace</taxon>
    </lineage>
</organism>
<comment type="caution">
    <text evidence="2">The sequence shown here is derived from an EMBL/GenBank/DDBJ whole genome shotgun (WGS) entry which is preliminary data.</text>
</comment>
<evidence type="ECO:0000313" key="2">
    <source>
        <dbReference type="EMBL" id="KAL1540701.1"/>
    </source>
</evidence>
<dbReference type="Proteomes" id="UP001567538">
    <property type="component" value="Unassembled WGS sequence"/>
</dbReference>
<reference evidence="2 3" key="1">
    <citation type="submission" date="2024-06" db="EMBL/GenBank/DDBJ databases">
        <title>A chromosome level genome sequence of Diviner's sage (Salvia divinorum).</title>
        <authorList>
            <person name="Ford S.A."/>
            <person name="Ro D.-K."/>
            <person name="Ness R.W."/>
            <person name="Phillips M.A."/>
        </authorList>
    </citation>
    <scope>NUCLEOTIDE SEQUENCE [LARGE SCALE GENOMIC DNA]</scope>
    <source>
        <strain evidence="2">SAF-2024a</strain>
        <tissue evidence="2">Leaf</tissue>
    </source>
</reference>